<proteinExistence type="predicted"/>
<dbReference type="EMBL" id="CP042910">
    <property type="protein sequence ID" value="QEG14244.1"/>
    <property type="molecule type" value="Genomic_DNA"/>
</dbReference>
<dbReference type="InterPro" id="IPR029063">
    <property type="entry name" value="SAM-dependent_MTases_sf"/>
</dbReference>
<accession>A0ABX5YF98</accession>
<name>A0ABX5YF98_9PLAN</name>
<gene>
    <name evidence="1" type="ORF">GmarT_00770</name>
</gene>
<evidence type="ECO:0000313" key="1">
    <source>
        <dbReference type="EMBL" id="QEG14244.1"/>
    </source>
</evidence>
<dbReference type="Proteomes" id="UP000322887">
    <property type="component" value="Chromosome"/>
</dbReference>
<dbReference type="SUPFAM" id="SSF53335">
    <property type="entry name" value="S-adenosyl-L-methionine-dependent methyltransferases"/>
    <property type="match status" value="1"/>
</dbReference>
<dbReference type="Gene3D" id="3.40.50.150">
    <property type="entry name" value="Vaccinia Virus protein VP39"/>
    <property type="match status" value="1"/>
</dbReference>
<sequence length="64" mass="7310">MWWEFLGPQARIIGVDMNPNAKKWENGGGEIFIANQADEPFWQEFKNQIGRADMILGDGGHTFE</sequence>
<dbReference type="RefSeq" id="WP_002648113.1">
    <property type="nucleotide sequence ID" value="NZ_CP042910.1"/>
</dbReference>
<keyword evidence="2" id="KW-1185">Reference proteome</keyword>
<evidence type="ECO:0008006" key="3">
    <source>
        <dbReference type="Google" id="ProtNLM"/>
    </source>
</evidence>
<evidence type="ECO:0000313" key="2">
    <source>
        <dbReference type="Proteomes" id="UP000322887"/>
    </source>
</evidence>
<reference evidence="1 2" key="1">
    <citation type="submission" date="2019-08" db="EMBL/GenBank/DDBJ databases">
        <title>Deep-cultivation of Planctomycetes and their phenomic and genomic characterization uncovers novel biology.</title>
        <authorList>
            <person name="Wiegand S."/>
            <person name="Jogler M."/>
            <person name="Boedeker C."/>
            <person name="Pinto D."/>
            <person name="Vollmers J."/>
            <person name="Rivas-Marin E."/>
            <person name="Kohn T."/>
            <person name="Peeters S.H."/>
            <person name="Heuer A."/>
            <person name="Rast P."/>
            <person name="Oberbeckmann S."/>
            <person name="Bunk B."/>
            <person name="Jeske O."/>
            <person name="Meyerdierks A."/>
            <person name="Storesund J.E."/>
            <person name="Kallscheuer N."/>
            <person name="Luecker S."/>
            <person name="Lage O.M."/>
            <person name="Pohl T."/>
            <person name="Merkel B.J."/>
            <person name="Hornburger P."/>
            <person name="Mueller R.-W."/>
            <person name="Bruemmer F."/>
            <person name="Labrenz M."/>
            <person name="Spormann A.M."/>
            <person name="Op den Camp H."/>
            <person name="Overmann J."/>
            <person name="Amann R."/>
            <person name="Jetten M.S.M."/>
            <person name="Mascher T."/>
            <person name="Medema M.H."/>
            <person name="Devos D.P."/>
            <person name="Kaster A.-K."/>
            <person name="Ovreas L."/>
            <person name="Rohde M."/>
            <person name="Galperin M.Y."/>
            <person name="Jogler C."/>
        </authorList>
    </citation>
    <scope>NUCLEOTIDE SEQUENCE [LARGE SCALE GENOMIC DNA]</scope>
    <source>
        <strain evidence="1 2">DSM 8797</strain>
    </source>
</reference>
<organism evidence="1 2">
    <name type="scientific">Gimesia maris</name>
    <dbReference type="NCBI Taxonomy" id="122"/>
    <lineage>
        <taxon>Bacteria</taxon>
        <taxon>Pseudomonadati</taxon>
        <taxon>Planctomycetota</taxon>
        <taxon>Planctomycetia</taxon>
        <taxon>Planctomycetales</taxon>
        <taxon>Planctomycetaceae</taxon>
        <taxon>Gimesia</taxon>
    </lineage>
</organism>
<protein>
    <recommendedName>
        <fullName evidence="3">Class I SAM-dependent methyltransferase</fullName>
    </recommendedName>
</protein>
<dbReference type="GeneID" id="98644781"/>